<organism evidence="2 3">
    <name type="scientific">Pyrenophora tritici-repentis</name>
    <dbReference type="NCBI Taxonomy" id="45151"/>
    <lineage>
        <taxon>Eukaryota</taxon>
        <taxon>Fungi</taxon>
        <taxon>Dikarya</taxon>
        <taxon>Ascomycota</taxon>
        <taxon>Pezizomycotina</taxon>
        <taxon>Dothideomycetes</taxon>
        <taxon>Pleosporomycetidae</taxon>
        <taxon>Pleosporales</taxon>
        <taxon>Pleosporineae</taxon>
        <taxon>Pleosporaceae</taxon>
        <taxon>Pyrenophora</taxon>
    </lineage>
</organism>
<dbReference type="Proteomes" id="UP000249757">
    <property type="component" value="Unassembled WGS sequence"/>
</dbReference>
<dbReference type="EMBL" id="NQIK02000003">
    <property type="protein sequence ID" value="KAF7572604.1"/>
    <property type="molecule type" value="Genomic_DNA"/>
</dbReference>
<name>A0A2W1ENM1_9PLEO</name>
<dbReference type="OMA" id="AYPDIQW"/>
<evidence type="ECO:0000313" key="1">
    <source>
        <dbReference type="EMBL" id="KAF7572604.1"/>
    </source>
</evidence>
<dbReference type="EMBL" id="NRDI02000020">
    <property type="protein sequence ID" value="KAI1509581.1"/>
    <property type="molecule type" value="Genomic_DNA"/>
</dbReference>
<dbReference type="Gene3D" id="3.10.450.50">
    <property type="match status" value="1"/>
</dbReference>
<dbReference type="SUPFAM" id="SSF54427">
    <property type="entry name" value="NTF2-like"/>
    <property type="match status" value="1"/>
</dbReference>
<sequence length="144" mass="15328">MSSPILQDLARFIAFINTADPTLGAEVISESAIFHVPFGTSPLKGLDGYLQILGMMRAAFPDIQWTLQETICEGDKVVARFETKGTHDGSFMGVPPTGKAICMSAVNIYRFEEGKVVEERGLPDLFGVLVQIGAMGGGPPPVAG</sequence>
<dbReference type="InterPro" id="IPR009959">
    <property type="entry name" value="Cyclase_SnoaL-like"/>
</dbReference>
<dbReference type="Proteomes" id="UP000245464">
    <property type="component" value="Chromosome 3"/>
</dbReference>
<dbReference type="OrthoDB" id="3657563at2759"/>
<gene>
    <name evidence="2" type="ORF">Ptr86124_011661</name>
    <name evidence="1" type="ORF">PtrM4_075090</name>
</gene>
<reference evidence="1" key="1">
    <citation type="journal article" date="2018" name="BMC Genomics">
        <title>Comparative genomics of the wheat fungal pathogen Pyrenophora tritici-repentis reveals chromosomal variations and genome plasticity.</title>
        <authorList>
            <person name="Moolhuijzen P."/>
            <person name="See P.T."/>
            <person name="Hane J.K."/>
            <person name="Shi G."/>
            <person name="Liu Z."/>
            <person name="Oliver R.P."/>
            <person name="Moffat C.S."/>
        </authorList>
    </citation>
    <scope>NUCLEOTIDE SEQUENCE [LARGE SCALE GENOMIC DNA]</scope>
    <source>
        <strain evidence="1">M4</strain>
    </source>
</reference>
<dbReference type="Pfam" id="PF07366">
    <property type="entry name" value="SnoaL"/>
    <property type="match status" value="1"/>
</dbReference>
<reference evidence="2" key="3">
    <citation type="journal article" date="2022" name="bioRxiv">
        <title>A global pangenome for the wheat fungal pathogen Pyrenophora tritici-repentis and prediction of effector protein structural homology.</title>
        <authorList>
            <person name="Moolhuijzen P."/>
            <person name="See P.T."/>
            <person name="Shi G."/>
            <person name="Powell H.R."/>
            <person name="Cockram J."/>
            <person name="Jorgensen L.N."/>
            <person name="Benslimane H."/>
            <person name="Strelkov S.E."/>
            <person name="Turner J."/>
            <person name="Liu Z."/>
            <person name="Moffat C.S."/>
        </authorList>
    </citation>
    <scope>NUCLEOTIDE SEQUENCE</scope>
    <source>
        <strain evidence="2">86-124</strain>
    </source>
</reference>
<evidence type="ECO:0000313" key="3">
    <source>
        <dbReference type="Proteomes" id="UP000249757"/>
    </source>
</evidence>
<dbReference type="InterPro" id="IPR032710">
    <property type="entry name" value="NTF2-like_dom_sf"/>
</dbReference>
<dbReference type="GO" id="GO:0030638">
    <property type="term" value="P:polyketide metabolic process"/>
    <property type="evidence" value="ECO:0007669"/>
    <property type="project" value="InterPro"/>
</dbReference>
<accession>A0A2W1ENM1</accession>
<protein>
    <submittedName>
        <fullName evidence="1">Ester cyclase</fullName>
    </submittedName>
    <submittedName>
        <fullName evidence="2">SnoaL polyketide cyclase</fullName>
    </submittedName>
</protein>
<proteinExistence type="predicted"/>
<reference evidence="2" key="2">
    <citation type="submission" date="2021-05" db="EMBL/GenBank/DDBJ databases">
        <authorList>
            <person name="Moolhuijzen P.M."/>
            <person name="Moffat C.S."/>
        </authorList>
    </citation>
    <scope>NUCLEOTIDE SEQUENCE</scope>
    <source>
        <strain evidence="2">86-124</strain>
    </source>
</reference>
<evidence type="ECO:0000313" key="2">
    <source>
        <dbReference type="EMBL" id="KAI1509581.1"/>
    </source>
</evidence>
<dbReference type="PANTHER" id="PTHR38436:SF1">
    <property type="entry name" value="ESTER CYCLASE"/>
    <property type="match status" value="1"/>
</dbReference>
<comment type="caution">
    <text evidence="2">The sequence shown here is derived from an EMBL/GenBank/DDBJ whole genome shotgun (WGS) entry which is preliminary data.</text>
</comment>
<keyword evidence="3" id="KW-1185">Reference proteome</keyword>
<reference evidence="3" key="4">
    <citation type="journal article" date="2022" name="Microb. Genom.">
        <title>A global pangenome for the wheat fungal pathogen Pyrenophora tritici-repentis and prediction of effector protein structural homology.</title>
        <authorList>
            <person name="Moolhuijzen P.M."/>
            <person name="See P.T."/>
            <person name="Shi G."/>
            <person name="Powell H.R."/>
            <person name="Cockram J."/>
            <person name="Jorgensen L.N."/>
            <person name="Benslimane H."/>
            <person name="Strelkov S.E."/>
            <person name="Turner J."/>
            <person name="Liu Z."/>
            <person name="Moffat C.S."/>
        </authorList>
    </citation>
    <scope>NUCLEOTIDE SEQUENCE [LARGE SCALE GENOMIC DNA]</scope>
</reference>
<dbReference type="AlphaFoldDB" id="A0A2W1ENM1"/>
<dbReference type="PANTHER" id="PTHR38436">
    <property type="entry name" value="POLYKETIDE CYCLASE SNOAL-LIKE DOMAIN"/>
    <property type="match status" value="1"/>
</dbReference>